<gene>
    <name evidence="1" type="ORF">ZEAMMB73_Zm00001d033797</name>
</gene>
<dbReference type="GO" id="GO:0016787">
    <property type="term" value="F:hydrolase activity"/>
    <property type="evidence" value="ECO:0007669"/>
    <property type="project" value="UniProtKB-KW"/>
</dbReference>
<keyword evidence="1" id="KW-0378">Hydrolase</keyword>
<accession>A0A1D6L2B5</accession>
<dbReference type="EMBL" id="CM007647">
    <property type="protein sequence ID" value="ONM08644.1"/>
    <property type="molecule type" value="Genomic_DNA"/>
</dbReference>
<name>A0A1D6L2B5_MAIZE</name>
<dbReference type="AlphaFoldDB" id="A0A1D6L2B5"/>
<reference evidence="1" key="1">
    <citation type="submission" date="2015-12" db="EMBL/GenBank/DDBJ databases">
        <title>Update maize B73 reference genome by single molecule sequencing technologies.</title>
        <authorList>
            <consortium name="Maize Genome Sequencing Project"/>
            <person name="Ware D."/>
        </authorList>
    </citation>
    <scope>NUCLEOTIDE SEQUENCE [LARGE SCALE GENOMIC DNA]</scope>
    <source>
        <tissue evidence="1">Seedling</tissue>
    </source>
</reference>
<proteinExistence type="predicted"/>
<organism evidence="1">
    <name type="scientific">Zea mays</name>
    <name type="common">Maize</name>
    <dbReference type="NCBI Taxonomy" id="4577"/>
    <lineage>
        <taxon>Eukaryota</taxon>
        <taxon>Viridiplantae</taxon>
        <taxon>Streptophyta</taxon>
        <taxon>Embryophyta</taxon>
        <taxon>Tracheophyta</taxon>
        <taxon>Spermatophyta</taxon>
        <taxon>Magnoliopsida</taxon>
        <taxon>Liliopsida</taxon>
        <taxon>Poales</taxon>
        <taxon>Poaceae</taxon>
        <taxon>PACMAD clade</taxon>
        <taxon>Panicoideae</taxon>
        <taxon>Andropogonodae</taxon>
        <taxon>Andropogoneae</taxon>
        <taxon>Tripsacinae</taxon>
        <taxon>Zea</taxon>
    </lineage>
</organism>
<sequence length="105" mass="11469">MTRSGLVGCGPRESGCAFSPPWCAELLSADTIRGAGQEYGELLLPTAMGDGFTRASRCVPRFFFGDTYELCNGVRFAVPHARAVSDTPIENDFPYCELCDVFTQF</sequence>
<protein>
    <submittedName>
        <fullName evidence="1">Alpha/beta-Hydrolases superfamily protein</fullName>
    </submittedName>
</protein>
<evidence type="ECO:0000313" key="1">
    <source>
        <dbReference type="EMBL" id="ONM08644.1"/>
    </source>
</evidence>